<dbReference type="InterPro" id="IPR051187">
    <property type="entry name" value="Pre-mRNA_3'-end_processing_reg"/>
</dbReference>
<feature type="compositionally biased region" description="Basic residues" evidence="8">
    <location>
        <begin position="553"/>
        <end position="564"/>
    </location>
</feature>
<feature type="region of interest" description="Disordered" evidence="8">
    <location>
        <begin position="471"/>
        <end position="509"/>
    </location>
</feature>
<evidence type="ECO:0000259" key="10">
    <source>
        <dbReference type="Pfam" id="PF05182"/>
    </source>
</evidence>
<gene>
    <name evidence="11" type="primary">FIP1L1</name>
</gene>
<keyword evidence="12" id="KW-1185">Reference proteome</keyword>
<reference evidence="11" key="1">
    <citation type="journal article" date="2019" name="bioRxiv">
        <title>Long live the king: chromosome-level assembly of the lion (Panthera leo) using linked-read, Hi-C, and long read data.</title>
        <authorList>
            <person name="Armstrong E.E."/>
            <person name="Taylor R.W."/>
            <person name="Miller D.E."/>
            <person name="Kaelin C."/>
            <person name="Barsh G."/>
            <person name="Hadly E.A."/>
            <person name="Petrov D."/>
        </authorList>
    </citation>
    <scope>NUCLEOTIDE SEQUENCE [LARGE SCALE GENOMIC DNA]</scope>
</reference>
<dbReference type="GO" id="GO:0005847">
    <property type="term" value="C:mRNA cleavage and polyadenylation specificity factor complex"/>
    <property type="evidence" value="ECO:0007669"/>
    <property type="project" value="TreeGrafter"/>
</dbReference>
<evidence type="ECO:0000256" key="8">
    <source>
        <dbReference type="SAM" id="MobiDB-lite"/>
    </source>
</evidence>
<organism evidence="11 12">
    <name type="scientific">Panthera leo</name>
    <name type="common">Lion</name>
    <dbReference type="NCBI Taxonomy" id="9689"/>
    <lineage>
        <taxon>Eukaryota</taxon>
        <taxon>Metazoa</taxon>
        <taxon>Chordata</taxon>
        <taxon>Craniata</taxon>
        <taxon>Vertebrata</taxon>
        <taxon>Euteleostomi</taxon>
        <taxon>Mammalia</taxon>
        <taxon>Eutheria</taxon>
        <taxon>Laurasiatheria</taxon>
        <taxon>Carnivora</taxon>
        <taxon>Feliformia</taxon>
        <taxon>Felidae</taxon>
        <taxon>Pantherinae</taxon>
        <taxon>Panthera</taxon>
    </lineage>
</organism>
<feature type="region of interest" description="Disordered" evidence="8">
    <location>
        <begin position="423"/>
        <end position="453"/>
    </location>
</feature>
<accession>A0A8C8WJQ2</accession>
<keyword evidence="9" id="KW-0812">Transmembrane</keyword>
<keyword evidence="6" id="KW-0539">Nucleus</keyword>
<feature type="compositionally biased region" description="Basic and acidic residues" evidence="8">
    <location>
        <begin position="280"/>
        <end position="291"/>
    </location>
</feature>
<evidence type="ECO:0000256" key="6">
    <source>
        <dbReference type="ARBA" id="ARBA00023242"/>
    </source>
</evidence>
<comment type="similarity">
    <text evidence="2">Belongs to the FIP1 family.</text>
</comment>
<feature type="compositionally biased region" description="Basic and acidic residues" evidence="8">
    <location>
        <begin position="534"/>
        <end position="544"/>
    </location>
</feature>
<comment type="subcellular location">
    <subcellularLocation>
        <location evidence="1">Nucleus</location>
    </subcellularLocation>
</comment>
<feature type="compositionally biased region" description="Basic and acidic residues" evidence="8">
    <location>
        <begin position="442"/>
        <end position="453"/>
    </location>
</feature>
<keyword evidence="5" id="KW-0507">mRNA processing</keyword>
<sequence length="564" mass="61679">MSAGEVERLVSELSGGTGGDEEEEWLYGDENEVERPEEENASANPPSGIEDETAENGVPKPKVTETEDDSDSDSDDDEDDVHVTIGDIKTGAPQYGSYGTAPVNLNIKTGGRVYGTTGTKVKGVDLDAPGSINGVPLLEVDLDSFEDKPWRKPGADLSDYFNYGFNEDTWKAYCEKQKRIRMGLEVIPVTSTTNKITAEDCTMEVTPGAEIQDGRFNLFKVQQGRTGNSEKEAALPSTKAEFTSPPSLFKTGLPPSRNSTSSQSQTSTASRKANSSVGKWQDRYGRAESPDLRRLPGAIDVIGQTITISRVEGRRRANENSNIQVLSERSATEVDNNFSKPPPFFPPGAPPTHLPPPPFLPPPPTVSTAPPLIPPPVDIPLVTIVVLHVLFHMAMLPFPTFLVLLLHGLVLWIPASSGTIMQEERKTEIETETETGSETAIETEKESAPERESGSVITVLHQVFLTVTKNDTDTGSMRKEGMSVTEQVERKKNDTERDDTERRRTPDTSHLAVIVDVAMKVKKETVTGDTSTKNLKEAKKERKLAASLPPNRRAPKLHLPNRRG</sequence>
<dbReference type="GO" id="GO:0006397">
    <property type="term" value="P:mRNA processing"/>
    <property type="evidence" value="ECO:0007669"/>
    <property type="project" value="UniProtKB-KW"/>
</dbReference>
<dbReference type="Pfam" id="PF05182">
    <property type="entry name" value="Fip1"/>
    <property type="match status" value="1"/>
</dbReference>
<evidence type="ECO:0000256" key="9">
    <source>
        <dbReference type="SAM" id="Phobius"/>
    </source>
</evidence>
<reference evidence="11" key="3">
    <citation type="submission" date="2025-09" db="UniProtKB">
        <authorList>
            <consortium name="Ensembl"/>
        </authorList>
    </citation>
    <scope>IDENTIFICATION</scope>
</reference>
<evidence type="ECO:0000256" key="1">
    <source>
        <dbReference type="ARBA" id="ARBA00004123"/>
    </source>
</evidence>
<evidence type="ECO:0000256" key="7">
    <source>
        <dbReference type="ARBA" id="ARBA00031816"/>
    </source>
</evidence>
<dbReference type="GeneTree" id="ENSGT01080000257472"/>
<evidence type="ECO:0000313" key="11">
    <source>
        <dbReference type="Ensembl" id="ENSPLOP00000004881.1"/>
    </source>
</evidence>
<keyword evidence="4" id="KW-0597">Phosphoprotein</keyword>
<proteinExistence type="inferred from homology"/>
<dbReference type="PANTHER" id="PTHR13484">
    <property type="entry name" value="FIP1-LIKE 1 PROTEIN"/>
    <property type="match status" value="1"/>
</dbReference>
<dbReference type="Ensembl" id="ENSPLOT00000005404.1">
    <property type="protein sequence ID" value="ENSPLOP00000004881.1"/>
    <property type="gene ID" value="ENSPLOG00000003542.1"/>
</dbReference>
<evidence type="ECO:0000256" key="2">
    <source>
        <dbReference type="ARBA" id="ARBA00007459"/>
    </source>
</evidence>
<dbReference type="InterPro" id="IPR007854">
    <property type="entry name" value="Fip1_dom"/>
</dbReference>
<feature type="region of interest" description="Disordered" evidence="8">
    <location>
        <begin position="1"/>
        <end position="81"/>
    </location>
</feature>
<dbReference type="PANTHER" id="PTHR13484:SF9">
    <property type="entry name" value="PRE-MRNA 3'-END-PROCESSING FACTOR FIP1"/>
    <property type="match status" value="1"/>
</dbReference>
<feature type="region of interest" description="Disordered" evidence="8">
    <location>
        <begin position="223"/>
        <end position="291"/>
    </location>
</feature>
<feature type="compositionally biased region" description="Acidic residues" evidence="8">
    <location>
        <begin position="66"/>
        <end position="80"/>
    </location>
</feature>
<evidence type="ECO:0000256" key="5">
    <source>
        <dbReference type="ARBA" id="ARBA00022664"/>
    </source>
</evidence>
<evidence type="ECO:0000256" key="3">
    <source>
        <dbReference type="ARBA" id="ARBA00017456"/>
    </source>
</evidence>
<evidence type="ECO:0000313" key="12">
    <source>
        <dbReference type="Proteomes" id="UP000694399"/>
    </source>
</evidence>
<feature type="region of interest" description="Disordered" evidence="8">
    <location>
        <begin position="525"/>
        <end position="564"/>
    </location>
</feature>
<dbReference type="Proteomes" id="UP000694399">
    <property type="component" value="Chromosome B2"/>
</dbReference>
<evidence type="ECO:0000256" key="4">
    <source>
        <dbReference type="ARBA" id="ARBA00022553"/>
    </source>
</evidence>
<keyword evidence="9" id="KW-1133">Transmembrane helix</keyword>
<dbReference type="AlphaFoldDB" id="A0A8C8WJQ2"/>
<feature type="transmembrane region" description="Helical" evidence="9">
    <location>
        <begin position="389"/>
        <end position="413"/>
    </location>
</feature>
<feature type="compositionally biased region" description="Acidic residues" evidence="8">
    <location>
        <begin position="19"/>
        <end position="40"/>
    </location>
</feature>
<reference evidence="11" key="2">
    <citation type="submission" date="2025-08" db="UniProtKB">
        <authorList>
            <consortium name="Ensembl"/>
        </authorList>
    </citation>
    <scope>IDENTIFICATION</scope>
</reference>
<feature type="compositionally biased region" description="Basic and acidic residues" evidence="8">
    <location>
        <begin position="1"/>
        <end position="10"/>
    </location>
</feature>
<feature type="compositionally biased region" description="Low complexity" evidence="8">
    <location>
        <begin position="259"/>
        <end position="270"/>
    </location>
</feature>
<name>A0A8C8WJQ2_PANLE</name>
<keyword evidence="9" id="KW-0472">Membrane</keyword>
<feature type="compositionally biased region" description="Basic and acidic residues" evidence="8">
    <location>
        <begin position="471"/>
        <end position="507"/>
    </location>
</feature>
<protein>
    <recommendedName>
        <fullName evidence="3">Pre-mRNA 3'-end-processing factor FIP1</fullName>
    </recommendedName>
    <alternativeName>
        <fullName evidence="7">FIP1-like 1 protein</fullName>
    </alternativeName>
</protein>
<feature type="domain" description="Pre-mRNA polyadenylation factor Fip1" evidence="10">
    <location>
        <begin position="139"/>
        <end position="181"/>
    </location>
</feature>